<dbReference type="InterPro" id="IPR001296">
    <property type="entry name" value="Glyco_trans_1"/>
</dbReference>
<dbReference type="SUPFAM" id="SSF53756">
    <property type="entry name" value="UDP-Glycosyltransferase/glycogen phosphorylase"/>
    <property type="match status" value="1"/>
</dbReference>
<dbReference type="PANTHER" id="PTHR12526:SF640">
    <property type="entry name" value="COLANIC ACID BIOSYNTHESIS GLYCOSYLTRANSFERASE WCAL-RELATED"/>
    <property type="match status" value="1"/>
</dbReference>
<protein>
    <submittedName>
        <fullName evidence="5">Glycosyltransferase</fullName>
    </submittedName>
</protein>
<gene>
    <name evidence="5" type="ORF">E1832_17560</name>
</gene>
<dbReference type="PANTHER" id="PTHR12526">
    <property type="entry name" value="GLYCOSYLTRANSFERASE"/>
    <property type="match status" value="1"/>
</dbReference>
<keyword evidence="6" id="KW-1185">Reference proteome</keyword>
<feature type="domain" description="Glycosyl transferase family 1" evidence="4">
    <location>
        <begin position="164"/>
        <end position="321"/>
    </location>
</feature>
<evidence type="ECO:0000259" key="4">
    <source>
        <dbReference type="Pfam" id="PF00534"/>
    </source>
</evidence>
<dbReference type="RefSeq" id="WP_133361075.1">
    <property type="nucleotide sequence ID" value="NZ_SMUV01000072.1"/>
</dbReference>
<proteinExistence type="inferred from homology"/>
<evidence type="ECO:0000256" key="1">
    <source>
        <dbReference type="ARBA" id="ARBA00009481"/>
    </source>
</evidence>
<dbReference type="Gene3D" id="3.40.50.2000">
    <property type="entry name" value="Glycogen Phosphorylase B"/>
    <property type="match status" value="2"/>
</dbReference>
<comment type="caution">
    <text evidence="5">The sequence shown here is derived from an EMBL/GenBank/DDBJ whole genome shotgun (WGS) entry which is preliminary data.</text>
</comment>
<dbReference type="EMBL" id="SMUV01000072">
    <property type="protein sequence ID" value="TDK43069.1"/>
    <property type="molecule type" value="Genomic_DNA"/>
</dbReference>
<evidence type="ECO:0000313" key="6">
    <source>
        <dbReference type="Proteomes" id="UP000295301"/>
    </source>
</evidence>
<dbReference type="GO" id="GO:0016757">
    <property type="term" value="F:glycosyltransferase activity"/>
    <property type="evidence" value="ECO:0007669"/>
    <property type="project" value="UniProtKB-KW"/>
</dbReference>
<keyword evidence="3 5" id="KW-0808">Transferase</keyword>
<dbReference type="Pfam" id="PF00534">
    <property type="entry name" value="Glycos_transf_1"/>
    <property type="match status" value="1"/>
</dbReference>
<organism evidence="5 6">
    <name type="scientific">Antarcticimicrobium luteum</name>
    <dbReference type="NCBI Taxonomy" id="2547397"/>
    <lineage>
        <taxon>Bacteria</taxon>
        <taxon>Pseudomonadati</taxon>
        <taxon>Pseudomonadota</taxon>
        <taxon>Alphaproteobacteria</taxon>
        <taxon>Rhodobacterales</taxon>
        <taxon>Paracoccaceae</taxon>
        <taxon>Antarcticimicrobium</taxon>
    </lineage>
</organism>
<reference evidence="5 6" key="1">
    <citation type="submission" date="2019-03" db="EMBL/GenBank/DDBJ databases">
        <title>Ruegeria lutea sp. nov., a novel strain, isolated from marine sediment, the Masan Bay, South Korea.</title>
        <authorList>
            <person name="Kim J."/>
            <person name="Kim D.-Y."/>
            <person name="Lee S.-S."/>
        </authorList>
    </citation>
    <scope>NUCLEOTIDE SEQUENCE [LARGE SCALE GENOMIC DNA]</scope>
    <source>
        <strain evidence="5 6">318-1</strain>
    </source>
</reference>
<evidence type="ECO:0000256" key="2">
    <source>
        <dbReference type="ARBA" id="ARBA00022676"/>
    </source>
</evidence>
<name>A0A4R5UV40_9RHOB</name>
<sequence>MPELFVTNFNRNFTGVSATAANVIRQQVSTHDLALVGRPLPGCPDPISVAQARALSRRAPPGRPFSIWHVRRNTEMRAAIWARDVLRLPIRIVFTSAAMRRHSALPRWLISRMDAVVATTEEAAGFVPHVRAVVPHGVDTDLFTPAGDRAAAWAALGHGGNLGIATVGRIRPEKGTDLFVRAMLRLLPELPGAVALVLGRAAREHQGFLDGLQREIAAAGLADRILFPGEVPASDLPALMRALSLIVQLPRYEGYGMVPLEGMASGVPFVASEAGYYRAFSAQGRSGVIVAQEAADDAAQAARALLTDPDRHAAMSLAAREIAAAGFSARAEAEGIEAVYQALWAEGRG</sequence>
<evidence type="ECO:0000313" key="5">
    <source>
        <dbReference type="EMBL" id="TDK43069.1"/>
    </source>
</evidence>
<dbReference type="AlphaFoldDB" id="A0A4R5UV40"/>
<keyword evidence="2" id="KW-0328">Glycosyltransferase</keyword>
<dbReference type="Proteomes" id="UP000295301">
    <property type="component" value="Unassembled WGS sequence"/>
</dbReference>
<accession>A0A4R5UV40</accession>
<dbReference type="CDD" id="cd03801">
    <property type="entry name" value="GT4_PimA-like"/>
    <property type="match status" value="1"/>
</dbReference>
<evidence type="ECO:0000256" key="3">
    <source>
        <dbReference type="ARBA" id="ARBA00022679"/>
    </source>
</evidence>
<dbReference type="OrthoDB" id="5490290at2"/>
<comment type="similarity">
    <text evidence="1">Belongs to the glycosyltransferase group 1 family. Glycosyltransferase 4 subfamily.</text>
</comment>